<organism evidence="2 3">
    <name type="scientific">Stieleria neptunia</name>
    <dbReference type="NCBI Taxonomy" id="2527979"/>
    <lineage>
        <taxon>Bacteria</taxon>
        <taxon>Pseudomonadati</taxon>
        <taxon>Planctomycetota</taxon>
        <taxon>Planctomycetia</taxon>
        <taxon>Pirellulales</taxon>
        <taxon>Pirellulaceae</taxon>
        <taxon>Stieleria</taxon>
    </lineage>
</organism>
<dbReference type="SUPFAM" id="SSF52980">
    <property type="entry name" value="Restriction endonuclease-like"/>
    <property type="match status" value="1"/>
</dbReference>
<feature type="domain" description="Putative restriction endonuclease" evidence="1">
    <location>
        <begin position="14"/>
        <end position="172"/>
    </location>
</feature>
<dbReference type="RefSeq" id="WP_197455782.1">
    <property type="nucleotide sequence ID" value="NZ_CP037423.1"/>
</dbReference>
<reference evidence="2 3" key="1">
    <citation type="submission" date="2019-03" db="EMBL/GenBank/DDBJ databases">
        <title>Deep-cultivation of Planctomycetes and their phenomic and genomic characterization uncovers novel biology.</title>
        <authorList>
            <person name="Wiegand S."/>
            <person name="Jogler M."/>
            <person name="Boedeker C."/>
            <person name="Pinto D."/>
            <person name="Vollmers J."/>
            <person name="Rivas-Marin E."/>
            <person name="Kohn T."/>
            <person name="Peeters S.H."/>
            <person name="Heuer A."/>
            <person name="Rast P."/>
            <person name="Oberbeckmann S."/>
            <person name="Bunk B."/>
            <person name="Jeske O."/>
            <person name="Meyerdierks A."/>
            <person name="Storesund J.E."/>
            <person name="Kallscheuer N."/>
            <person name="Luecker S."/>
            <person name="Lage O.M."/>
            <person name="Pohl T."/>
            <person name="Merkel B.J."/>
            <person name="Hornburger P."/>
            <person name="Mueller R.-W."/>
            <person name="Bruemmer F."/>
            <person name="Labrenz M."/>
            <person name="Spormann A.M."/>
            <person name="Op den Camp H."/>
            <person name="Overmann J."/>
            <person name="Amann R."/>
            <person name="Jetten M.S.M."/>
            <person name="Mascher T."/>
            <person name="Medema M.H."/>
            <person name="Devos D.P."/>
            <person name="Kaster A.-K."/>
            <person name="Ovreas L."/>
            <person name="Rohde M."/>
            <person name="Galperin M.Y."/>
            <person name="Jogler C."/>
        </authorList>
    </citation>
    <scope>NUCLEOTIDE SEQUENCE [LARGE SCALE GENOMIC DNA]</scope>
    <source>
        <strain evidence="2 3">Enr13</strain>
    </source>
</reference>
<protein>
    <recommendedName>
        <fullName evidence="1">Putative restriction endonuclease domain-containing protein</fullName>
    </recommendedName>
</protein>
<dbReference type="InterPro" id="IPR012296">
    <property type="entry name" value="Nuclease_put_TT1808"/>
</dbReference>
<evidence type="ECO:0000313" key="3">
    <source>
        <dbReference type="Proteomes" id="UP000319004"/>
    </source>
</evidence>
<proteinExistence type="predicted"/>
<evidence type="ECO:0000313" key="2">
    <source>
        <dbReference type="EMBL" id="QDV41155.1"/>
    </source>
</evidence>
<dbReference type="KEGG" id="snep:Enr13x_09930"/>
<dbReference type="Pfam" id="PF05685">
    <property type="entry name" value="Uma2"/>
    <property type="match status" value="1"/>
</dbReference>
<dbReference type="PANTHER" id="PTHR34107">
    <property type="entry name" value="SLL0198 PROTEIN-RELATED"/>
    <property type="match status" value="1"/>
</dbReference>
<dbReference type="EMBL" id="CP037423">
    <property type="protein sequence ID" value="QDV41155.1"/>
    <property type="molecule type" value="Genomic_DNA"/>
</dbReference>
<evidence type="ECO:0000259" key="1">
    <source>
        <dbReference type="Pfam" id="PF05685"/>
    </source>
</evidence>
<dbReference type="InterPro" id="IPR011335">
    <property type="entry name" value="Restrct_endonuc-II-like"/>
</dbReference>
<dbReference type="InterPro" id="IPR008538">
    <property type="entry name" value="Uma2"/>
</dbReference>
<accession>A0A518HJX9</accession>
<name>A0A518HJX9_9BACT</name>
<dbReference type="Proteomes" id="UP000319004">
    <property type="component" value="Chromosome"/>
</dbReference>
<dbReference type="CDD" id="cd06260">
    <property type="entry name" value="DUF820-like"/>
    <property type="match status" value="1"/>
</dbReference>
<keyword evidence="3" id="KW-1185">Reference proteome</keyword>
<dbReference type="AlphaFoldDB" id="A0A518HJX9"/>
<gene>
    <name evidence="2" type="ORF">Enr13x_09930</name>
</gene>
<sequence>MSTTSSSSTKWDYESYAAIPDDGLRHEIIAGEHFMNPAPSLDHQTVSRRIQFQLYTEIELTELGQVFNAPVDVQLSDHDIVQPDLVIVSKDRRHILTPTKIKGVPNLIVEILSPSNSDHDRKRKRTLYEQNLVPEYWIVDPEEHSILQLVLTGGVYHEQSYHDEISMTIPPCVSVDLTKVW</sequence>
<dbReference type="Gene3D" id="3.90.1570.10">
    <property type="entry name" value="tt1808, chain A"/>
    <property type="match status" value="1"/>
</dbReference>
<dbReference type="PANTHER" id="PTHR34107:SF4">
    <property type="entry name" value="SLL1222 PROTEIN"/>
    <property type="match status" value="1"/>
</dbReference>